<comment type="caution">
    <text evidence="5">The sequence shown here is derived from an EMBL/GenBank/DDBJ whole genome shotgun (WGS) entry which is preliminary data.</text>
</comment>
<evidence type="ECO:0000256" key="2">
    <source>
        <dbReference type="ARBA" id="ARBA00022630"/>
    </source>
</evidence>
<keyword evidence="4" id="KW-0813">Transport</keyword>
<dbReference type="PANTHER" id="PTHR19384">
    <property type="entry name" value="NITRIC OXIDE SYNTHASE-RELATED"/>
    <property type="match status" value="1"/>
</dbReference>
<name>A0A1A9AYZ2_PLESH</name>
<evidence type="ECO:0000256" key="3">
    <source>
        <dbReference type="ARBA" id="ARBA00022643"/>
    </source>
</evidence>
<dbReference type="InterPro" id="IPR001094">
    <property type="entry name" value="Flavdoxin-like"/>
</dbReference>
<dbReference type="EMBL" id="JAFNAA010000019">
    <property type="protein sequence ID" value="MBO1109446.1"/>
    <property type="molecule type" value="Genomic_DNA"/>
</dbReference>
<dbReference type="GO" id="GO:0005829">
    <property type="term" value="C:cytosol"/>
    <property type="evidence" value="ECO:0007669"/>
    <property type="project" value="TreeGrafter"/>
</dbReference>
<reference evidence="5" key="1">
    <citation type="submission" date="2021-03" db="EMBL/GenBank/DDBJ databases">
        <title>Plesiomonas shigelloides zfcc0051, isolated from zebrafish feces.</title>
        <authorList>
            <person name="Vanderhoek Z."/>
            <person name="Gaulke C."/>
        </authorList>
    </citation>
    <scope>NUCLEOTIDE SEQUENCE</scope>
    <source>
        <strain evidence="5">Zfcc0051</strain>
    </source>
</reference>
<sequence>MARVGIFVGTVYGNAQLVADEAERILRTAGHDANIYEEGSLEDWQQYLEAVVLVVTSTTGQGDLPDTIAPLYLAMQEPGLWQPSLRYGVIALGDSSYETFCGAGRKFDALLQEQGAQRVMNRLELDATEHPEPELSARSWIEAFSSAL</sequence>
<dbReference type="Proteomes" id="UP000664658">
    <property type="component" value="Unassembled WGS sequence"/>
</dbReference>
<dbReference type="KEGG" id="pshi:SAMEA2665130_2396"/>
<accession>A0A1A9AYZ2</accession>
<dbReference type="PANTHER" id="PTHR19384:SF128">
    <property type="entry name" value="NADPH OXIDOREDUCTASE A"/>
    <property type="match status" value="1"/>
</dbReference>
<gene>
    <name evidence="5" type="ORF">J2R62_14740</name>
</gene>
<proteinExistence type="predicted"/>
<dbReference type="PROSITE" id="PS50902">
    <property type="entry name" value="FLAVODOXIN_LIKE"/>
    <property type="match status" value="1"/>
</dbReference>
<evidence type="ECO:0000256" key="1">
    <source>
        <dbReference type="ARBA" id="ARBA00001917"/>
    </source>
</evidence>
<dbReference type="Pfam" id="PF00258">
    <property type="entry name" value="Flavodoxin_1"/>
    <property type="match status" value="1"/>
</dbReference>
<dbReference type="AlphaFoldDB" id="A0A1A9AYZ2"/>
<dbReference type="GO" id="GO:0016491">
    <property type="term" value="F:oxidoreductase activity"/>
    <property type="evidence" value="ECO:0007669"/>
    <property type="project" value="TreeGrafter"/>
</dbReference>
<keyword evidence="4" id="KW-0249">Electron transport</keyword>
<dbReference type="SUPFAM" id="SSF52218">
    <property type="entry name" value="Flavoproteins"/>
    <property type="match status" value="1"/>
</dbReference>
<evidence type="ECO:0000313" key="6">
    <source>
        <dbReference type="Proteomes" id="UP000664658"/>
    </source>
</evidence>
<comment type="cofactor">
    <cofactor evidence="1">
        <name>FMN</name>
        <dbReference type="ChEBI" id="CHEBI:58210"/>
    </cofactor>
</comment>
<dbReference type="InterPro" id="IPR029039">
    <property type="entry name" value="Flavoprotein-like_sf"/>
</dbReference>
<evidence type="ECO:0000256" key="4">
    <source>
        <dbReference type="ARBA" id="ARBA00022982"/>
    </source>
</evidence>
<keyword evidence="3" id="KW-0288">FMN</keyword>
<dbReference type="GO" id="GO:0010181">
    <property type="term" value="F:FMN binding"/>
    <property type="evidence" value="ECO:0007669"/>
    <property type="project" value="InterPro"/>
</dbReference>
<dbReference type="RefSeq" id="WP_010864410.1">
    <property type="nucleotide sequence ID" value="NZ_CP027852.1"/>
</dbReference>
<organism evidence="5 6">
    <name type="scientific">Plesiomonas shigelloides</name>
    <name type="common">Aeromonas shigelloides</name>
    <dbReference type="NCBI Taxonomy" id="703"/>
    <lineage>
        <taxon>Bacteria</taxon>
        <taxon>Pseudomonadati</taxon>
        <taxon>Pseudomonadota</taxon>
        <taxon>Gammaproteobacteria</taxon>
        <taxon>Enterobacterales</taxon>
        <taxon>Enterobacteriaceae</taxon>
        <taxon>Plesiomonas</taxon>
    </lineage>
</organism>
<dbReference type="NCBIfam" id="NF005989">
    <property type="entry name" value="PRK08105.1"/>
    <property type="match status" value="1"/>
</dbReference>
<dbReference type="PRINTS" id="PR00369">
    <property type="entry name" value="FLAVODOXIN"/>
</dbReference>
<keyword evidence="2" id="KW-0285">Flavoprotein</keyword>
<protein>
    <submittedName>
        <fullName evidence="5">Flavodoxin</fullName>
    </submittedName>
</protein>
<dbReference type="Gene3D" id="3.40.50.360">
    <property type="match status" value="1"/>
</dbReference>
<evidence type="ECO:0000313" key="5">
    <source>
        <dbReference type="EMBL" id="MBO1109446.1"/>
    </source>
</evidence>
<dbReference type="GO" id="GO:0050660">
    <property type="term" value="F:flavin adenine dinucleotide binding"/>
    <property type="evidence" value="ECO:0007669"/>
    <property type="project" value="TreeGrafter"/>
</dbReference>
<dbReference type="InterPro" id="IPR008254">
    <property type="entry name" value="Flavodoxin/NO_synth"/>
</dbReference>